<dbReference type="Proteomes" id="UP000012488">
    <property type="component" value="Chromosome"/>
</dbReference>
<dbReference type="AlphaFoldDB" id="A0A6B9FSH9"/>
<sequence length="67" mass="7027">MAEPTITHAMIEAAAAAIANARAGRRGSPPISNVLETLKRLMPQLHDEVLEDAEAALKAALAPEVGR</sequence>
<protein>
    <submittedName>
        <fullName evidence="1">Uncharacterized protein</fullName>
    </submittedName>
</protein>
<accession>A0A6B9FSH9</accession>
<gene>
    <name evidence="1" type="ORF">MMSR116_29440</name>
</gene>
<organism evidence="1 2">
    <name type="scientific">Methylobacterium mesophilicum SR1.6/6</name>
    <dbReference type="NCBI Taxonomy" id="908290"/>
    <lineage>
        <taxon>Bacteria</taxon>
        <taxon>Pseudomonadati</taxon>
        <taxon>Pseudomonadota</taxon>
        <taxon>Alphaproteobacteria</taxon>
        <taxon>Hyphomicrobiales</taxon>
        <taxon>Methylobacteriaceae</taxon>
        <taxon>Methylobacterium</taxon>
    </lineage>
</organism>
<dbReference type="EMBL" id="CP043538">
    <property type="protein sequence ID" value="QGY05561.1"/>
    <property type="molecule type" value="Genomic_DNA"/>
</dbReference>
<reference evidence="1 2" key="1">
    <citation type="journal article" date="2012" name="Genet. Mol. Biol.">
        <title>Analysis of 16S rRNA and mxaF genes revealing insights into Methylobacterium niche-specific plant association.</title>
        <authorList>
            <person name="Dourado M.N."/>
            <person name="Andreote F.D."/>
            <person name="Dini-Andreote F."/>
            <person name="Conti R."/>
            <person name="Araujo J.M."/>
            <person name="Araujo W.L."/>
        </authorList>
    </citation>
    <scope>NUCLEOTIDE SEQUENCE [LARGE SCALE GENOMIC DNA]</scope>
    <source>
        <strain evidence="1 2">SR1.6/6</strain>
    </source>
</reference>
<evidence type="ECO:0000313" key="1">
    <source>
        <dbReference type="EMBL" id="QGY05561.1"/>
    </source>
</evidence>
<dbReference type="RefSeq" id="WP_010684416.1">
    <property type="nucleotide sequence ID" value="NZ_CP043538.1"/>
</dbReference>
<reference evidence="1 2" key="2">
    <citation type="journal article" date="2013" name="Genome Announc.">
        <title>Draft Genome Sequence of Methylobacterium mesophilicum Strain SR1.6/6, Isolated from Citrus sinensis.</title>
        <authorList>
            <person name="Marinho Almeida D."/>
            <person name="Dini-Andreote F."/>
            <person name="Camargo Neves A.A."/>
            <person name="Juca Ramos R.T."/>
            <person name="Andreote F.D."/>
            <person name="Carneiro A.R."/>
            <person name="Oliveira de Souza Lima A."/>
            <person name="Caracciolo Gomes de Sa P.H."/>
            <person name="Ribeiro Barbosa M.S."/>
            <person name="Araujo W.L."/>
            <person name="Silva A."/>
        </authorList>
    </citation>
    <scope>NUCLEOTIDE SEQUENCE [LARGE SCALE GENOMIC DNA]</scope>
    <source>
        <strain evidence="1 2">SR1.6/6</strain>
    </source>
</reference>
<proteinExistence type="predicted"/>
<evidence type="ECO:0000313" key="2">
    <source>
        <dbReference type="Proteomes" id="UP000012488"/>
    </source>
</evidence>
<dbReference type="KEGG" id="mmes:MMSR116_29440"/>
<name>A0A6B9FSH9_9HYPH</name>